<sequence length="159" mass="17093">MKTSLSGEVVAVDVESAYGGSVYERTVRIDTGQTAIDCFEGKAHVTEEDCGKVIDVMLLAQRSTGALVSETTEKGIFQDNEADDDRSQWHGTLRGEVVCADSNELDSREDDSTILLDVGIGTILVSGQEELKESIVDGNINIGSIVQIESGRIDIIGRN</sequence>
<protein>
    <submittedName>
        <fullName evidence="1">Uncharacterized protein</fullName>
    </submittedName>
</protein>
<evidence type="ECO:0000313" key="2">
    <source>
        <dbReference type="Proteomes" id="UP000293535"/>
    </source>
</evidence>
<accession>A0A482TFY1</accession>
<dbReference type="AlphaFoldDB" id="A0A482TFY1"/>
<dbReference type="Proteomes" id="UP000293535">
    <property type="component" value="Unassembled WGS sequence"/>
</dbReference>
<name>A0A482TFY1_HALHI</name>
<proteinExistence type="predicted"/>
<evidence type="ECO:0000313" key="1">
    <source>
        <dbReference type="EMBL" id="RYJ15642.1"/>
    </source>
</evidence>
<dbReference type="RefSeq" id="WP_129754808.1">
    <property type="nucleotide sequence ID" value="NZ_CABITY010000014.1"/>
</dbReference>
<gene>
    <name evidence="1" type="ORF">ELS20_00880</name>
</gene>
<comment type="caution">
    <text evidence="1">The sequence shown here is derived from an EMBL/GenBank/DDBJ whole genome shotgun (WGS) entry which is preliminary data.</text>
</comment>
<reference evidence="1 2" key="1">
    <citation type="submission" date="2018-12" db="EMBL/GenBank/DDBJ databases">
        <title>Draft genome sequence of Haloarcula hispinica strain 18.1, an halophilic archaeon isolated from Chott El Jerid of Southern Tunisia.</title>
        <authorList>
            <person name="Najjari A."/>
            <person name="Ben Dhia O."/>
            <person name="Ferjani R."/>
            <person name="Mahjoubi M."/>
            <person name="Sghaier H."/>
            <person name="Elshahed M."/>
            <person name="Ouzari H.I."/>
            <person name="Cherid A."/>
            <person name="Youssef N."/>
        </authorList>
    </citation>
    <scope>NUCLEOTIDE SEQUENCE [LARGE SCALE GENOMIC DNA]</scope>
    <source>
        <strain evidence="1 2">18.1</strain>
    </source>
</reference>
<organism evidence="1 2">
    <name type="scientific">Haloarcula hispanica</name>
    <dbReference type="NCBI Taxonomy" id="51589"/>
    <lineage>
        <taxon>Archaea</taxon>
        <taxon>Methanobacteriati</taxon>
        <taxon>Methanobacteriota</taxon>
        <taxon>Stenosarchaea group</taxon>
        <taxon>Halobacteria</taxon>
        <taxon>Halobacteriales</taxon>
        <taxon>Haloarculaceae</taxon>
        <taxon>Haloarcula</taxon>
    </lineage>
</organism>
<dbReference type="EMBL" id="RZIG01000001">
    <property type="protein sequence ID" value="RYJ15642.1"/>
    <property type="molecule type" value="Genomic_DNA"/>
</dbReference>